<feature type="compositionally biased region" description="Polar residues" evidence="4">
    <location>
        <begin position="1121"/>
        <end position="1135"/>
    </location>
</feature>
<dbReference type="PROSITE" id="PS50194">
    <property type="entry name" value="FILAMIN_REPEAT"/>
    <property type="match status" value="11"/>
</dbReference>
<dbReference type="GO" id="GO:0051015">
    <property type="term" value="F:actin filament binding"/>
    <property type="evidence" value="ECO:0007669"/>
    <property type="project" value="InterPro"/>
</dbReference>
<reference evidence="5" key="1">
    <citation type="submission" date="2018-10" db="EMBL/GenBank/DDBJ databases">
        <title>Transcriptome assembly of Aceria tosichella (Wheat curl mite) Type 2.</title>
        <authorList>
            <person name="Scully E.D."/>
            <person name="Geib S.M."/>
            <person name="Palmer N.A."/>
            <person name="Gupta A.K."/>
            <person name="Sarath G."/>
            <person name="Tatineni S."/>
        </authorList>
    </citation>
    <scope>NUCLEOTIDE SEQUENCE</scope>
    <source>
        <strain evidence="5">LincolnNE</strain>
    </source>
</reference>
<dbReference type="InterPro" id="IPR001298">
    <property type="entry name" value="Filamin/ABP280_rpt"/>
</dbReference>
<evidence type="ECO:0000256" key="1">
    <source>
        <dbReference type="ARBA" id="ARBA00009238"/>
    </source>
</evidence>
<feature type="region of interest" description="Disordered" evidence="4">
    <location>
        <begin position="1437"/>
        <end position="1460"/>
    </location>
</feature>
<dbReference type="EMBL" id="GGYP01007470">
    <property type="protein sequence ID" value="MDE52241.1"/>
    <property type="molecule type" value="Transcribed_RNA"/>
</dbReference>
<feature type="repeat" description="Filamin" evidence="3">
    <location>
        <begin position="118"/>
        <end position="208"/>
    </location>
</feature>
<evidence type="ECO:0000256" key="2">
    <source>
        <dbReference type="ARBA" id="ARBA00022737"/>
    </source>
</evidence>
<dbReference type="Gene3D" id="2.60.40.10">
    <property type="entry name" value="Immunoglobulins"/>
    <property type="match status" value="10"/>
</dbReference>
<feature type="repeat" description="Filamin" evidence="3">
    <location>
        <begin position="693"/>
        <end position="788"/>
    </location>
</feature>
<dbReference type="InterPro" id="IPR013783">
    <property type="entry name" value="Ig-like_fold"/>
</dbReference>
<name>A0A6G1SPW0_9ACAR</name>
<dbReference type="PANTHER" id="PTHR38537:SF16">
    <property type="entry name" value="CALPONIN-HOMOLOGY (CH) DOMAIN-CONTAINING PROTEIN"/>
    <property type="match status" value="1"/>
</dbReference>
<evidence type="ECO:0000256" key="3">
    <source>
        <dbReference type="PROSITE-ProRule" id="PRU00087"/>
    </source>
</evidence>
<evidence type="ECO:0000256" key="4">
    <source>
        <dbReference type="SAM" id="MobiDB-lite"/>
    </source>
</evidence>
<feature type="repeat" description="Filamin" evidence="3">
    <location>
        <begin position="1136"/>
        <end position="1229"/>
    </location>
</feature>
<feature type="repeat" description="Filamin" evidence="3">
    <location>
        <begin position="786"/>
        <end position="884"/>
    </location>
</feature>
<feature type="region of interest" description="Disordered" evidence="4">
    <location>
        <begin position="671"/>
        <end position="690"/>
    </location>
</feature>
<feature type="region of interest" description="Disordered" evidence="4">
    <location>
        <begin position="1102"/>
        <end position="1135"/>
    </location>
</feature>
<dbReference type="FunFam" id="2.60.40.10:FF:001145">
    <property type="entry name" value="Jitterbug, isoform I"/>
    <property type="match status" value="1"/>
</dbReference>
<feature type="compositionally biased region" description="Low complexity" evidence="4">
    <location>
        <begin position="671"/>
        <end position="689"/>
    </location>
</feature>
<dbReference type="SUPFAM" id="SSF81296">
    <property type="entry name" value="E set domains"/>
    <property type="match status" value="10"/>
</dbReference>
<comment type="similarity">
    <text evidence="1">Belongs to the filamin family.</text>
</comment>
<feature type="repeat" description="Filamin" evidence="3">
    <location>
        <begin position="1324"/>
        <end position="1417"/>
    </location>
</feature>
<proteinExistence type="inferred from homology"/>
<feature type="repeat" description="Filamin" evidence="3">
    <location>
        <begin position="340"/>
        <end position="419"/>
    </location>
</feature>
<dbReference type="SMART" id="SM00557">
    <property type="entry name" value="IG_FLMN"/>
    <property type="match status" value="9"/>
</dbReference>
<accession>A0A6G1SPW0</accession>
<feature type="repeat" description="Filamin" evidence="3">
    <location>
        <begin position="1230"/>
        <end position="1323"/>
    </location>
</feature>
<dbReference type="InterPro" id="IPR014756">
    <property type="entry name" value="Ig_E-set"/>
</dbReference>
<sequence length="1497" mass="164194">MTDQNQSKPLHVTTFQSFPVNQVQSFNILFNHPVKPSDLFVSITNPQIGSLDKQLDWSSPATANGGVGETTRQYHKVNGGKCTVSFKAPIVGAYTIRAELLNQPNQNTDNSHSVQFIAKAYDLSKVFIIGSSGRCRINESYEFSVDASEAGEGQLEIAVNEGEIPNQVQVLDNGKCIVDFVPEEPVPHVVDIKFNGHNVNGCPFVVQVEQADTKLAGGEMAKKPPEPVITILEEPKLIKTERILVDSMANFELHNIKTDHLDKNDIVISDPENRSIDYAIIKDPIKPGRFKFEFKPAAVGDYSVELRPGGKLASELPSNIQEKFPFSMKVFDFNKVLVSNVTDGVIGHPIYFFIDASQAGSGNLEIRVSSKTRNVPNHPQSEANAKIRVNFTPTEARDHTIDVKFNGISVPNNPFLVKVAQYPQARLPITSQDILKYVAVGEPVEFRVDYLGNKLNELTNDSCSVSVLKPDFACVRIDDIHLVRPVDKHDQAHFKIKFMATKIGPYKLFIVVNNEILPGSPILSNVYNIHEVKVSFDKENANMKPVGKINEPVHFTVDASRAGEGTLALAVVSSQSSDPVPTSVNVSDKGHGLYNLSFIPTEFTVHSIGMSFNDRVVPGSPFVVDMVNSLGESALSLSQQRTTTNGFNTEHSFSSNKTQDLAHDMSALSLKSGSSSSASKTNKSSKQASFMSKEDEMLQSIVVHGVSLKRTPVNSTGAFIIETNKLAQARDFDVLIADPCNSMVDVQCYRDQGGNLIAEWTPIRVGTHKIEVLYRDKPVPGSPFMSEAFDPSGVQIEPLKTSQFTLDDLIEIKINRSEAGQADLEVVLNDPNGYEQTLELQTTEDDKVNPFELVSFRPRLPGKHRLTITFGGYEVPRSPLVMNVRDNRDPVKVSGTGLVCAEVNRTSQFNVESSSDGELKLRIECGDREIVPKVERKGRSYNIKYKPTDVGYATISIYWDGTHIDGSPFSVPVNDLSKFSFVNPAQNNQVGNQIALEYEPRLAREISLDTSKCGPGELRAEAYCRANPNIKFSIPVNHMQAQGRHKLTFTCPPGPEQLATGTSLKDFPMEATYLIRFYYNNLAVPETLASVVLSPTVTSRTKTTATSSSLTGKSGRVVQPVEQNNNSKPNSLSLERQTTTGEIIALRGHGLAEAKCGEEATFTIDGRSVGHGKPEVKFYCQDDEVRVQLELVEDNLYKATYVAMSEGTYTLNVLWDGKQVAGCPISVNVSPGCDSSKVICTADSLKGGVLGEEIKTFIDTRKAGPGELTALCTGPQKVAFCELLDRGDGTFVLYIKPQESGRHFLTINYGGQHIPKSPFSFKVSGKPDPTKVRVYGPGVEHGVLSLYQSRFVCDTRGAGAGQMTVRIRGPKGAFRIDTHRENRTILCKYDPTEPGDYRIEIKWSGRHVPGSPFSVMIFDTQEELNRFLLSRQQTNKKLSTNGAGGGGSGPVVGSASHHHHQVPSFQPTLVEYGHYSSSGVPPPAAVGGQQNSQFRLQ</sequence>
<dbReference type="PANTHER" id="PTHR38537">
    <property type="entry name" value="JITTERBUG, ISOFORM N"/>
    <property type="match status" value="1"/>
</dbReference>
<feature type="compositionally biased region" description="Polar residues" evidence="4">
    <location>
        <begin position="1488"/>
        <end position="1497"/>
    </location>
</feature>
<feature type="repeat" description="Filamin" evidence="3">
    <location>
        <begin position="524"/>
        <end position="626"/>
    </location>
</feature>
<evidence type="ECO:0000313" key="5">
    <source>
        <dbReference type="EMBL" id="MDE52241.1"/>
    </source>
</evidence>
<keyword evidence="2" id="KW-0677">Repeat</keyword>
<organism evidence="5">
    <name type="scientific">Aceria tosichella</name>
    <name type="common">wheat curl mite</name>
    <dbReference type="NCBI Taxonomy" id="561515"/>
    <lineage>
        <taxon>Eukaryota</taxon>
        <taxon>Metazoa</taxon>
        <taxon>Ecdysozoa</taxon>
        <taxon>Arthropoda</taxon>
        <taxon>Chelicerata</taxon>
        <taxon>Arachnida</taxon>
        <taxon>Acari</taxon>
        <taxon>Acariformes</taxon>
        <taxon>Trombidiformes</taxon>
        <taxon>Prostigmata</taxon>
        <taxon>Eupodina</taxon>
        <taxon>Eriophyoidea</taxon>
        <taxon>Eriophyidae</taxon>
        <taxon>Eriophyinae</taxon>
        <taxon>Aceriini</taxon>
        <taxon>Aceria</taxon>
    </lineage>
</organism>
<feature type="repeat" description="Filamin" evidence="3">
    <location>
        <begin position="419"/>
        <end position="526"/>
    </location>
</feature>
<dbReference type="Pfam" id="PF00630">
    <property type="entry name" value="Filamin"/>
    <property type="match status" value="9"/>
</dbReference>
<dbReference type="GO" id="GO:0030036">
    <property type="term" value="P:actin cytoskeleton organization"/>
    <property type="evidence" value="ECO:0007669"/>
    <property type="project" value="InterPro"/>
</dbReference>
<protein>
    <submittedName>
        <fullName evidence="5">Filamin-B</fullName>
    </submittedName>
</protein>
<gene>
    <name evidence="5" type="primary">FLNB</name>
    <name evidence="5" type="ORF">g.11006</name>
</gene>
<feature type="compositionally biased region" description="Low complexity" evidence="4">
    <location>
        <begin position="1102"/>
        <end position="1114"/>
    </location>
</feature>
<dbReference type="InterPro" id="IPR044801">
    <property type="entry name" value="Filamin"/>
</dbReference>
<feature type="region of interest" description="Disordered" evidence="4">
    <location>
        <begin position="1473"/>
        <end position="1497"/>
    </location>
</feature>
<dbReference type="InterPro" id="IPR017868">
    <property type="entry name" value="Filamin/ABP280_repeat-like"/>
</dbReference>
<feature type="repeat" description="Filamin" evidence="3">
    <location>
        <begin position="883"/>
        <end position="973"/>
    </location>
</feature>
<feature type="repeat" description="Filamin" evidence="3">
    <location>
        <begin position="222"/>
        <end position="330"/>
    </location>
</feature>